<dbReference type="Pfam" id="PF04480">
    <property type="entry name" value="DUF559"/>
    <property type="match status" value="1"/>
</dbReference>
<organism evidence="2 3">
    <name type="scientific">Knoellia sinensis KCTC 19936</name>
    <dbReference type="NCBI Taxonomy" id="1385520"/>
    <lineage>
        <taxon>Bacteria</taxon>
        <taxon>Bacillati</taxon>
        <taxon>Actinomycetota</taxon>
        <taxon>Actinomycetes</taxon>
        <taxon>Micrococcales</taxon>
        <taxon>Intrasporangiaceae</taxon>
        <taxon>Knoellia</taxon>
    </lineage>
</organism>
<evidence type="ECO:0000313" key="3">
    <source>
        <dbReference type="Proteomes" id="UP000030002"/>
    </source>
</evidence>
<comment type="caution">
    <text evidence="2">The sequence shown here is derived from an EMBL/GenBank/DDBJ whole genome shotgun (WGS) entry which is preliminary data.</text>
</comment>
<name>A0A0A0JB99_9MICO</name>
<gene>
    <name evidence="2" type="ORF">N802_12895</name>
</gene>
<protein>
    <recommendedName>
        <fullName evidence="1">DUF559 domain-containing protein</fullName>
    </recommendedName>
</protein>
<dbReference type="InterPro" id="IPR007569">
    <property type="entry name" value="DUF559"/>
</dbReference>
<reference evidence="2 3" key="1">
    <citation type="submission" date="2013-08" db="EMBL/GenBank/DDBJ databases">
        <title>The genome sequence of Knoellia sinensis.</title>
        <authorList>
            <person name="Zhu W."/>
            <person name="Wang G."/>
        </authorList>
    </citation>
    <scope>NUCLEOTIDE SEQUENCE [LARGE SCALE GENOMIC DNA]</scope>
    <source>
        <strain evidence="2 3">KCTC 19936</strain>
    </source>
</reference>
<evidence type="ECO:0000259" key="1">
    <source>
        <dbReference type="Pfam" id="PF04480"/>
    </source>
</evidence>
<evidence type="ECO:0000313" key="2">
    <source>
        <dbReference type="EMBL" id="KGN34423.1"/>
    </source>
</evidence>
<dbReference type="InterPro" id="IPR011335">
    <property type="entry name" value="Restrct_endonuc-II-like"/>
</dbReference>
<dbReference type="Proteomes" id="UP000030002">
    <property type="component" value="Unassembled WGS sequence"/>
</dbReference>
<sequence length="296" mass="33136">MERLGGVCSRKALKAVSRGDLERAVERGEVVKVRRGHYALPTDVEAQAAARRLTGVAILLSAAAHWGWARKWTPKVPQIAVPRGRKIQPSPDVEIRWRTIPDEDTVDGWVTSRARTLVDCAVLLPFDEALAVADSALRVGLGKKDRLALKRIVATLPVQHRKRVRRVMREANAAAAGPFESVLRAIALDIPWLNVATQVRVDDADGGIGRVDLADVQLRLVLEADSMEYHGERSLQDRDCARYTRLTTSGWLVLRFTWEQVMHEPEWVRDQIVAAVALRRQQELCCLPENYQPVVA</sequence>
<feature type="domain" description="DUF559" evidence="1">
    <location>
        <begin position="211"/>
        <end position="276"/>
    </location>
</feature>
<proteinExistence type="predicted"/>
<dbReference type="STRING" id="1385520.N802_12895"/>
<dbReference type="EMBL" id="AVPJ01000002">
    <property type="protein sequence ID" value="KGN34423.1"/>
    <property type="molecule type" value="Genomic_DNA"/>
</dbReference>
<keyword evidence="3" id="KW-1185">Reference proteome</keyword>
<dbReference type="Gene3D" id="3.40.960.10">
    <property type="entry name" value="VSR Endonuclease"/>
    <property type="match status" value="1"/>
</dbReference>
<dbReference type="SUPFAM" id="SSF52980">
    <property type="entry name" value="Restriction endonuclease-like"/>
    <property type="match status" value="1"/>
</dbReference>
<dbReference type="AlphaFoldDB" id="A0A0A0JB99"/>
<accession>A0A0A0JB99</accession>
<dbReference type="eggNOG" id="COG2852">
    <property type="taxonomic scope" value="Bacteria"/>
</dbReference>